<accession>A0A4S8KFG2</accession>
<keyword evidence="2" id="KW-1185">Reference proteome</keyword>
<evidence type="ECO:0000313" key="2">
    <source>
        <dbReference type="Proteomes" id="UP000317650"/>
    </source>
</evidence>
<dbReference type="EMBL" id="PYDT01000001">
    <property type="protein sequence ID" value="THU74042.1"/>
    <property type="molecule type" value="Genomic_DNA"/>
</dbReference>
<dbReference type="Proteomes" id="UP000317650">
    <property type="component" value="Chromosome 4"/>
</dbReference>
<comment type="caution">
    <text evidence="1">The sequence shown here is derived from an EMBL/GenBank/DDBJ whole genome shotgun (WGS) entry which is preliminary data.</text>
</comment>
<organism evidence="1 2">
    <name type="scientific">Musa balbisiana</name>
    <name type="common">Banana</name>
    <dbReference type="NCBI Taxonomy" id="52838"/>
    <lineage>
        <taxon>Eukaryota</taxon>
        <taxon>Viridiplantae</taxon>
        <taxon>Streptophyta</taxon>
        <taxon>Embryophyta</taxon>
        <taxon>Tracheophyta</taxon>
        <taxon>Spermatophyta</taxon>
        <taxon>Magnoliopsida</taxon>
        <taxon>Liliopsida</taxon>
        <taxon>Zingiberales</taxon>
        <taxon>Musaceae</taxon>
        <taxon>Musa</taxon>
    </lineage>
</organism>
<dbReference type="STRING" id="52838.A0A4S8KFG2"/>
<name>A0A4S8KFG2_MUSBA</name>
<protein>
    <submittedName>
        <fullName evidence="1">Uncharacterized protein</fullName>
    </submittedName>
</protein>
<proteinExistence type="predicted"/>
<sequence length="161" mass="17541">MGDSCALQWPEKAAYEETLLKLAGLFRKNFEVFANYKIGEDAKLAEEILAAVVTATKMRKKRNQRKRRVLIGSYIVRVYKKTSLPLASRLAACACMIAPNTTAPSAHSSYVNTAAHGSPPDAPFSRVYVASAPPSFAAQLLLRAMCRGHCVVRSPGGGDRR</sequence>
<gene>
    <name evidence="1" type="ORF">C4D60_Mb04t29190</name>
</gene>
<reference evidence="1 2" key="1">
    <citation type="journal article" date="2019" name="Nat. Plants">
        <title>Genome sequencing of Musa balbisiana reveals subgenome evolution and function divergence in polyploid bananas.</title>
        <authorList>
            <person name="Yao X."/>
        </authorList>
    </citation>
    <scope>NUCLEOTIDE SEQUENCE [LARGE SCALE GENOMIC DNA]</scope>
    <source>
        <strain evidence="2">cv. DH-PKW</strain>
        <tissue evidence="1">Leaves</tissue>
    </source>
</reference>
<dbReference type="AlphaFoldDB" id="A0A4S8KFG2"/>
<evidence type="ECO:0000313" key="1">
    <source>
        <dbReference type="EMBL" id="THU74042.1"/>
    </source>
</evidence>